<comment type="caution">
    <text evidence="1">Lacks conserved residue(s) required for the propagation of feature annotation.</text>
</comment>
<dbReference type="PANTHER" id="PTHR43210">
    <property type="entry name" value="DETHIOBIOTIN SYNTHETASE"/>
    <property type="match status" value="1"/>
</dbReference>
<keyword evidence="1" id="KW-0547">Nucleotide-binding</keyword>
<dbReference type="GO" id="GO:0000287">
    <property type="term" value="F:magnesium ion binding"/>
    <property type="evidence" value="ECO:0007669"/>
    <property type="project" value="UniProtKB-UniRule"/>
</dbReference>
<comment type="function">
    <text evidence="1">Catalyzes a mechanistically unusual reaction, the ATP-dependent insertion of CO2 between the N7 and N8 nitrogen atoms of 7,8-diaminopelargonic acid (DAPA, also called 7,8-diammoniononanoate) to form a ureido ring.</text>
</comment>
<dbReference type="EMBL" id="BAEE01000052">
    <property type="protein sequence ID" value="GAB10133.1"/>
    <property type="molecule type" value="Genomic_DNA"/>
</dbReference>
<dbReference type="GO" id="GO:0004141">
    <property type="term" value="F:dethiobiotin synthase activity"/>
    <property type="evidence" value="ECO:0007669"/>
    <property type="project" value="UniProtKB-UniRule"/>
</dbReference>
<accession>G7H2Q8</accession>
<dbReference type="OrthoDB" id="9802610at2"/>
<feature type="binding site" evidence="1">
    <location>
        <position position="41"/>
    </location>
    <ligand>
        <name>substrate</name>
    </ligand>
</feature>
<evidence type="ECO:0000256" key="2">
    <source>
        <dbReference type="SAM" id="MobiDB-lite"/>
    </source>
</evidence>
<feature type="binding site" evidence="1">
    <location>
        <position position="206"/>
    </location>
    <ligand>
        <name>ATP</name>
        <dbReference type="ChEBI" id="CHEBI:30616"/>
    </ligand>
</feature>
<dbReference type="Pfam" id="PF13500">
    <property type="entry name" value="AAA_26"/>
    <property type="match status" value="1"/>
</dbReference>
<evidence type="ECO:0000313" key="3">
    <source>
        <dbReference type="EMBL" id="GAB10133.1"/>
    </source>
</evidence>
<comment type="caution">
    <text evidence="3">The sequence shown here is derived from an EMBL/GenBank/DDBJ whole genome shotgun (WGS) entry which is preliminary data.</text>
</comment>
<dbReference type="AlphaFoldDB" id="G7H2Q8"/>
<keyword evidence="1" id="KW-0479">Metal-binding</keyword>
<dbReference type="UniPathway" id="UPA00078">
    <property type="reaction ID" value="UER00161"/>
</dbReference>
<keyword evidence="1" id="KW-0460">Magnesium</keyword>
<feature type="binding site" evidence="1">
    <location>
        <position position="109"/>
    </location>
    <ligand>
        <name>Mg(2+)</name>
        <dbReference type="ChEBI" id="CHEBI:18420"/>
    </ligand>
</feature>
<dbReference type="EC" id="6.3.3.3" evidence="1"/>
<feature type="region of interest" description="Disordered" evidence="2">
    <location>
        <begin position="226"/>
        <end position="250"/>
    </location>
</feature>
<comment type="cofactor">
    <cofactor evidence="1">
        <name>Mg(2+)</name>
        <dbReference type="ChEBI" id="CHEBI:18420"/>
    </cofactor>
</comment>
<sequence>MILVVTGTGTDVGKTVVTAALVARARSRGAERIAVVKPAQTGVGPSEPGDLADVQRLAGPIAPVECVRYTEPLAPDTAARRAGLPPLSRDEVVDAVAGAAATSDVTIVEGAGGALVRLAESGGDGGPLTILDVAADLAAPVVVVTSPALGTLNHTELTVAAIRARRLDPVGLVVGSWPGDPDLAMRCNADDLPRVTGVPVIGTLPEGVGSLPHDEFVRRAPTWFDPAWVPPPPGAPDLPTDRRPEEGARS</sequence>
<name>G7H2Q8_9ACTN</name>
<keyword evidence="1" id="KW-0067">ATP-binding</keyword>
<dbReference type="RefSeq" id="WP_007322208.1">
    <property type="nucleotide sequence ID" value="NZ_BAEE01000052.1"/>
</dbReference>
<feature type="binding site" evidence="1">
    <location>
        <position position="15"/>
    </location>
    <ligand>
        <name>Mg(2+)</name>
        <dbReference type="ChEBI" id="CHEBI:18420"/>
    </ligand>
</feature>
<feature type="binding site" evidence="1">
    <location>
        <position position="50"/>
    </location>
    <ligand>
        <name>ATP</name>
        <dbReference type="ChEBI" id="CHEBI:30616"/>
    </ligand>
</feature>
<dbReference type="InterPro" id="IPR027417">
    <property type="entry name" value="P-loop_NTPase"/>
</dbReference>
<dbReference type="GO" id="GO:0009102">
    <property type="term" value="P:biotin biosynthetic process"/>
    <property type="evidence" value="ECO:0007669"/>
    <property type="project" value="UniProtKB-UniRule"/>
</dbReference>
<dbReference type="PANTHER" id="PTHR43210:SF5">
    <property type="entry name" value="DETHIOBIOTIN SYNTHETASE"/>
    <property type="match status" value="1"/>
</dbReference>
<protein>
    <recommendedName>
        <fullName evidence="1">ATP-dependent dethiobiotin synthetase BioD</fullName>
        <ecNumber evidence="1">6.3.3.3</ecNumber>
    </recommendedName>
    <alternativeName>
        <fullName evidence="1">DTB synthetase</fullName>
        <shortName evidence="1">DTBS</shortName>
    </alternativeName>
    <alternativeName>
        <fullName evidence="1">Dethiobiotin synthase</fullName>
    </alternativeName>
</protein>
<dbReference type="NCBIfam" id="TIGR00347">
    <property type="entry name" value="bioD"/>
    <property type="match status" value="1"/>
</dbReference>
<dbReference type="PIRSF" id="PIRSF006755">
    <property type="entry name" value="DTB_synth"/>
    <property type="match status" value="1"/>
</dbReference>
<comment type="catalytic activity">
    <reaction evidence="1">
        <text>(7R,8S)-7,8-diammoniononanoate + CO2 + ATP = (4R,5S)-dethiobiotin + ADP + phosphate + 3 H(+)</text>
        <dbReference type="Rhea" id="RHEA:15805"/>
        <dbReference type="ChEBI" id="CHEBI:15378"/>
        <dbReference type="ChEBI" id="CHEBI:16526"/>
        <dbReference type="ChEBI" id="CHEBI:30616"/>
        <dbReference type="ChEBI" id="CHEBI:43474"/>
        <dbReference type="ChEBI" id="CHEBI:149469"/>
        <dbReference type="ChEBI" id="CHEBI:149473"/>
        <dbReference type="ChEBI" id="CHEBI:456216"/>
        <dbReference type="EC" id="6.3.3.3"/>
    </reaction>
</comment>
<dbReference type="HAMAP" id="MF_00336">
    <property type="entry name" value="BioD"/>
    <property type="match status" value="1"/>
</dbReference>
<keyword evidence="1" id="KW-0963">Cytoplasm</keyword>
<keyword evidence="1" id="KW-0093">Biotin biosynthesis</keyword>
<feature type="binding site" evidence="1">
    <location>
        <begin position="109"/>
        <end position="112"/>
    </location>
    <ligand>
        <name>ATP</name>
        <dbReference type="ChEBI" id="CHEBI:30616"/>
    </ligand>
</feature>
<dbReference type="GO" id="GO:0005524">
    <property type="term" value="F:ATP binding"/>
    <property type="evidence" value="ECO:0007669"/>
    <property type="project" value="UniProtKB-UniRule"/>
</dbReference>
<feature type="compositionally biased region" description="Basic and acidic residues" evidence="2">
    <location>
        <begin position="239"/>
        <end position="250"/>
    </location>
</feature>
<dbReference type="STRING" id="1073574.GOARA_052_00320"/>
<reference evidence="3 4" key="1">
    <citation type="submission" date="2011-11" db="EMBL/GenBank/DDBJ databases">
        <title>Whole genome shotgun sequence of Gordonia araii NBRC 100433.</title>
        <authorList>
            <person name="Yoshida Y."/>
            <person name="Hosoyama A."/>
            <person name="Tsuchikane K."/>
            <person name="Katsumata H."/>
            <person name="Yamazaki S."/>
            <person name="Fujita N."/>
        </authorList>
    </citation>
    <scope>NUCLEOTIDE SEQUENCE [LARGE SCALE GENOMIC DNA]</scope>
    <source>
        <strain evidence="3 4">NBRC 100433</strain>
    </source>
</reference>
<feature type="binding site" evidence="1">
    <location>
        <begin position="175"/>
        <end position="176"/>
    </location>
    <ligand>
        <name>ATP</name>
        <dbReference type="ChEBI" id="CHEBI:30616"/>
    </ligand>
</feature>
<keyword evidence="1" id="KW-0436">Ligase</keyword>
<feature type="binding site" evidence="1">
    <location>
        <begin position="11"/>
        <end position="16"/>
    </location>
    <ligand>
        <name>ATP</name>
        <dbReference type="ChEBI" id="CHEBI:30616"/>
    </ligand>
</feature>
<evidence type="ECO:0000256" key="1">
    <source>
        <dbReference type="HAMAP-Rule" id="MF_00336"/>
    </source>
</evidence>
<dbReference type="Gene3D" id="3.40.50.300">
    <property type="entry name" value="P-loop containing nucleotide triphosphate hydrolases"/>
    <property type="match status" value="1"/>
</dbReference>
<organism evidence="3 4">
    <name type="scientific">Gordonia araii NBRC 100433</name>
    <dbReference type="NCBI Taxonomy" id="1073574"/>
    <lineage>
        <taxon>Bacteria</taxon>
        <taxon>Bacillati</taxon>
        <taxon>Actinomycetota</taxon>
        <taxon>Actinomycetes</taxon>
        <taxon>Mycobacteriales</taxon>
        <taxon>Gordoniaceae</taxon>
        <taxon>Gordonia</taxon>
    </lineage>
</organism>
<dbReference type="Proteomes" id="UP000035088">
    <property type="component" value="Unassembled WGS sequence"/>
</dbReference>
<proteinExistence type="inferred from homology"/>
<gene>
    <name evidence="1 3" type="primary">bioD</name>
    <name evidence="3" type="ORF">GOARA_052_00320</name>
</gene>
<keyword evidence="4" id="KW-1185">Reference proteome</keyword>
<comment type="similarity">
    <text evidence="1">Belongs to the dethiobiotin synthetase family.</text>
</comment>
<feature type="binding site" evidence="1">
    <location>
        <position position="50"/>
    </location>
    <ligand>
        <name>Mg(2+)</name>
        <dbReference type="ChEBI" id="CHEBI:18420"/>
    </ligand>
</feature>
<evidence type="ECO:0000313" key="4">
    <source>
        <dbReference type="Proteomes" id="UP000035088"/>
    </source>
</evidence>
<dbReference type="InterPro" id="IPR004472">
    <property type="entry name" value="DTB_synth_BioD"/>
</dbReference>
<comment type="pathway">
    <text evidence="1">Cofactor biosynthesis; biotin biosynthesis; biotin from 7,8-diaminononanoate: step 1/2.</text>
</comment>
<dbReference type="SUPFAM" id="SSF52540">
    <property type="entry name" value="P-loop containing nucleoside triphosphate hydrolases"/>
    <property type="match status" value="1"/>
</dbReference>
<comment type="subcellular location">
    <subcellularLocation>
        <location evidence="1">Cytoplasm</location>
    </subcellularLocation>
</comment>
<comment type="subunit">
    <text evidence="1">Homodimer.</text>
</comment>
<dbReference type="GO" id="GO:0005829">
    <property type="term" value="C:cytosol"/>
    <property type="evidence" value="ECO:0007669"/>
    <property type="project" value="TreeGrafter"/>
</dbReference>
<dbReference type="CDD" id="cd03109">
    <property type="entry name" value="DTBS"/>
    <property type="match status" value="1"/>
</dbReference>
<feature type="active site" evidence="1">
    <location>
        <position position="37"/>
    </location>
</feature>